<accession>A0A8T9MZ20</accession>
<dbReference type="Pfam" id="PF05199">
    <property type="entry name" value="GMC_oxred_C"/>
    <property type="match status" value="1"/>
</dbReference>
<gene>
    <name evidence="4" type="ORF">LVJ77_01730</name>
</gene>
<feature type="region of interest" description="Disordered" evidence="2">
    <location>
        <begin position="1"/>
        <end position="31"/>
    </location>
</feature>
<organism evidence="4 5">
    <name type="scientific">Conchiformibius kuhniae</name>
    <dbReference type="NCBI Taxonomy" id="211502"/>
    <lineage>
        <taxon>Bacteria</taxon>
        <taxon>Pseudomonadati</taxon>
        <taxon>Pseudomonadota</taxon>
        <taxon>Betaproteobacteria</taxon>
        <taxon>Neisseriales</taxon>
        <taxon>Neisseriaceae</taxon>
        <taxon>Conchiformibius</taxon>
    </lineage>
</organism>
<protein>
    <submittedName>
        <fullName evidence="4">GMC oxidoreductase</fullName>
    </submittedName>
</protein>
<dbReference type="PANTHER" id="PTHR11552:SF147">
    <property type="entry name" value="CHOLINE DEHYDROGENASE, MITOCHONDRIAL"/>
    <property type="match status" value="1"/>
</dbReference>
<dbReference type="InterPro" id="IPR012132">
    <property type="entry name" value="GMC_OxRdtase"/>
</dbReference>
<dbReference type="SUPFAM" id="SSF54373">
    <property type="entry name" value="FAD-linked reductases, C-terminal domain"/>
    <property type="match status" value="1"/>
</dbReference>
<evidence type="ECO:0000256" key="2">
    <source>
        <dbReference type="SAM" id="MobiDB-lite"/>
    </source>
</evidence>
<dbReference type="GO" id="GO:0008812">
    <property type="term" value="F:choline dehydrogenase activity"/>
    <property type="evidence" value="ECO:0007669"/>
    <property type="project" value="TreeGrafter"/>
</dbReference>
<reference evidence="4" key="2">
    <citation type="journal article" date="2022" name="Res Sq">
        <title>Evolution of multicellular longitudinally dividing oral cavity symbionts (Neisseriaceae).</title>
        <authorList>
            <person name="Nyongesa S."/>
            <person name="Weber P."/>
            <person name="Bernet E."/>
            <person name="Pullido F."/>
            <person name="Nieckarz M."/>
            <person name="Delaby M."/>
            <person name="Nieves C."/>
            <person name="Viehboeck T."/>
            <person name="Krause N."/>
            <person name="Rivera-Millot A."/>
            <person name="Nakamura A."/>
            <person name="Vischer N."/>
            <person name="VanNieuwenhze M."/>
            <person name="Brun Y."/>
            <person name="Cava F."/>
            <person name="Bulgheresi S."/>
            <person name="Veyrier F."/>
        </authorList>
    </citation>
    <scope>NUCLEOTIDE SEQUENCE</scope>
    <source>
        <strain evidence="4">17694</strain>
    </source>
</reference>
<dbReference type="GO" id="GO:0016020">
    <property type="term" value="C:membrane"/>
    <property type="evidence" value="ECO:0007669"/>
    <property type="project" value="TreeGrafter"/>
</dbReference>
<dbReference type="GO" id="GO:0019285">
    <property type="term" value="P:glycine betaine biosynthetic process from choline"/>
    <property type="evidence" value="ECO:0007669"/>
    <property type="project" value="TreeGrafter"/>
</dbReference>
<dbReference type="GO" id="GO:0050660">
    <property type="term" value="F:flavin adenine dinucleotide binding"/>
    <property type="evidence" value="ECO:0007669"/>
    <property type="project" value="InterPro"/>
</dbReference>
<name>A0A8T9MZ20_9NEIS</name>
<dbReference type="AlphaFoldDB" id="A0A8T9MZ20"/>
<evidence type="ECO:0000259" key="3">
    <source>
        <dbReference type="Pfam" id="PF05199"/>
    </source>
</evidence>
<keyword evidence="5" id="KW-1185">Reference proteome</keyword>
<feature type="domain" description="Glucose-methanol-choline oxidoreductase C-terminal" evidence="3">
    <location>
        <begin position="30"/>
        <end position="105"/>
    </location>
</feature>
<dbReference type="Gene3D" id="3.50.50.60">
    <property type="entry name" value="FAD/NAD(P)-binding domain"/>
    <property type="match status" value="1"/>
</dbReference>
<dbReference type="SUPFAM" id="SSF51905">
    <property type="entry name" value="FAD/NAD(P)-binding domain"/>
    <property type="match status" value="1"/>
</dbReference>
<dbReference type="Proteomes" id="UP000831534">
    <property type="component" value="Chromosome"/>
</dbReference>
<reference evidence="4" key="1">
    <citation type="submission" date="2021-12" db="EMBL/GenBank/DDBJ databases">
        <authorList>
            <person name="Veyrier F.J."/>
        </authorList>
    </citation>
    <scope>NUCLEOTIDE SEQUENCE</scope>
    <source>
        <strain evidence="4">17694</strain>
    </source>
</reference>
<evidence type="ECO:0000313" key="5">
    <source>
        <dbReference type="Proteomes" id="UP000831534"/>
    </source>
</evidence>
<dbReference type="EMBL" id="CP091521">
    <property type="protein sequence ID" value="UOP05053.1"/>
    <property type="molecule type" value="Genomic_DNA"/>
</dbReference>
<dbReference type="InterPro" id="IPR036188">
    <property type="entry name" value="FAD/NAD-bd_sf"/>
</dbReference>
<evidence type="ECO:0000256" key="1">
    <source>
        <dbReference type="ARBA" id="ARBA00010790"/>
    </source>
</evidence>
<proteinExistence type="inferred from homology"/>
<dbReference type="PANTHER" id="PTHR11552">
    <property type="entry name" value="GLUCOSE-METHANOL-CHOLINE GMC OXIDOREDUCTASE"/>
    <property type="match status" value="1"/>
</dbReference>
<evidence type="ECO:0000313" key="4">
    <source>
        <dbReference type="EMBL" id="UOP05053.1"/>
    </source>
</evidence>
<sequence>MGRVPRRHSDYPRNHRYQPALDPYRGKAITPPEHLQSDAELDEYVRQHAETAYHPSCTCAMGEGNDAVVDGQGRVHGIDALRVVDASIMPNIITGNLNATTIMLAEKIADQIRGRTPLPPSEADYYVANGAPVRGTPQRSA</sequence>
<comment type="similarity">
    <text evidence="1">Belongs to the GMC oxidoreductase family.</text>
</comment>
<dbReference type="InterPro" id="IPR007867">
    <property type="entry name" value="GMC_OxRtase_C"/>
</dbReference>